<comment type="caution">
    <text evidence="3">The sequence shown here is derived from an EMBL/GenBank/DDBJ whole genome shotgun (WGS) entry which is preliminary data.</text>
</comment>
<protein>
    <submittedName>
        <fullName evidence="3">ParA family protein</fullName>
    </submittedName>
</protein>
<dbReference type="Proteomes" id="UP001152308">
    <property type="component" value="Unassembled WGS sequence"/>
</dbReference>
<feature type="domain" description="AAA" evidence="2">
    <location>
        <begin position="3"/>
        <end position="199"/>
    </location>
</feature>
<gene>
    <name evidence="3" type="ORF">L2299_08335</name>
</gene>
<dbReference type="PANTHER" id="PTHR13696">
    <property type="entry name" value="P-LOOP CONTAINING NUCLEOSIDE TRIPHOSPHATE HYDROLASE"/>
    <property type="match status" value="1"/>
</dbReference>
<reference evidence="3" key="2">
    <citation type="submission" date="2022-01" db="EMBL/GenBank/DDBJ databases">
        <authorList>
            <person name="Sanchez-Suarez J."/>
            <person name="Villamil L."/>
            <person name="Diaz L.E."/>
        </authorList>
    </citation>
    <scope>NUCLEOTIDE SEQUENCE</scope>
    <source>
        <strain evidence="3">EUFUS-Z928</strain>
    </source>
</reference>
<sequence length="320" mass="34375">MPTVIATISLKGGVGKTTLTGGLADFLADFLAGVFGKKVLLVDLDAQTNLTTMMIGQEHWLTCNARRHTVATLFTDLLDGTESFDLEGSVQRDVSTVAGLTGIDLLPSSLDLIELAEELSAHRVAADDHLAAVEVLTNALAPIAGQYDYILVDCPPNVGPFSLNGLAMAAAYLIPTIPDVLSTYAIPHIQRQVADFGTELGREIVELGVVITKYRAASTLHQDTVRRLRRDTSIQNVLPTYLHEGNAIGAAADFATWPSLHAKYGYHGHYEQFRDLTRAVMVEADAKLARAELARAELSGAVPSSRGPFDRPTPNRSSGV</sequence>
<dbReference type="RefSeq" id="WP_277243190.1">
    <property type="nucleotide sequence ID" value="NZ_CBDRNE010000010.1"/>
</dbReference>
<keyword evidence="4" id="KW-1185">Reference proteome</keyword>
<dbReference type="Gene3D" id="3.40.50.300">
    <property type="entry name" value="P-loop containing nucleotide triphosphate hydrolases"/>
    <property type="match status" value="1"/>
</dbReference>
<evidence type="ECO:0000256" key="1">
    <source>
        <dbReference type="SAM" id="MobiDB-lite"/>
    </source>
</evidence>
<dbReference type="EMBL" id="JAKJLQ010000005">
    <property type="protein sequence ID" value="MDF6101058.1"/>
    <property type="molecule type" value="Genomic_DNA"/>
</dbReference>
<reference evidence="3" key="1">
    <citation type="journal article" date="2022" name="Data Brief">
        <title>Draft genome sequence data of Gordonia hongkongensis strain EUFUS-Z928 isolated from the octocoral Eunicea fusca.</title>
        <authorList>
            <person name="Sanchez-Suarez J."/>
            <person name="Diaz L."/>
            <person name="Melo-Bolivar J."/>
            <person name="Villamil L."/>
        </authorList>
    </citation>
    <scope>NUCLEOTIDE SEQUENCE</scope>
    <source>
        <strain evidence="3">EUFUS-Z928</strain>
    </source>
</reference>
<evidence type="ECO:0000313" key="4">
    <source>
        <dbReference type="Proteomes" id="UP001152308"/>
    </source>
</evidence>
<dbReference type="InterPro" id="IPR027417">
    <property type="entry name" value="P-loop_NTPase"/>
</dbReference>
<evidence type="ECO:0000313" key="3">
    <source>
        <dbReference type="EMBL" id="MDF6101058.1"/>
    </source>
</evidence>
<evidence type="ECO:0000259" key="2">
    <source>
        <dbReference type="Pfam" id="PF13614"/>
    </source>
</evidence>
<dbReference type="SUPFAM" id="SSF52540">
    <property type="entry name" value="P-loop containing nucleoside triphosphate hydrolases"/>
    <property type="match status" value="1"/>
</dbReference>
<dbReference type="InterPro" id="IPR025669">
    <property type="entry name" value="AAA_dom"/>
</dbReference>
<dbReference type="PANTHER" id="PTHR13696:SF52">
    <property type="entry name" value="PARA FAMILY PROTEIN CT_582"/>
    <property type="match status" value="1"/>
</dbReference>
<accession>A0ABT6BSS6</accession>
<dbReference type="InterPro" id="IPR050678">
    <property type="entry name" value="DNA_Partitioning_ATPase"/>
</dbReference>
<proteinExistence type="predicted"/>
<name>A0ABT6BSS6_9ACTN</name>
<dbReference type="CDD" id="cd02042">
    <property type="entry name" value="ParAB_family"/>
    <property type="match status" value="1"/>
</dbReference>
<feature type="region of interest" description="Disordered" evidence="1">
    <location>
        <begin position="301"/>
        <end position="320"/>
    </location>
</feature>
<organism evidence="3 4">
    <name type="scientific">Gordonia hongkongensis</name>
    <dbReference type="NCBI Taxonomy" id="1701090"/>
    <lineage>
        <taxon>Bacteria</taxon>
        <taxon>Bacillati</taxon>
        <taxon>Actinomycetota</taxon>
        <taxon>Actinomycetes</taxon>
        <taxon>Mycobacteriales</taxon>
        <taxon>Gordoniaceae</taxon>
        <taxon>Gordonia</taxon>
    </lineage>
</organism>
<dbReference type="Pfam" id="PF13614">
    <property type="entry name" value="AAA_31"/>
    <property type="match status" value="1"/>
</dbReference>